<keyword evidence="1" id="KW-0472">Membrane</keyword>
<keyword evidence="1" id="KW-1133">Transmembrane helix</keyword>
<gene>
    <name evidence="2" type="ORF">DWY11_04070</name>
</gene>
<proteinExistence type="predicted"/>
<protein>
    <submittedName>
        <fullName evidence="2">Uncharacterized protein</fullName>
    </submittedName>
</protein>
<feature type="transmembrane region" description="Helical" evidence="1">
    <location>
        <begin position="12"/>
        <end position="31"/>
    </location>
</feature>
<reference evidence="2 3" key="1">
    <citation type="submission" date="2018-08" db="EMBL/GenBank/DDBJ databases">
        <title>A genome reference for cultivated species of the human gut microbiota.</title>
        <authorList>
            <person name="Zou Y."/>
            <person name="Xue W."/>
            <person name="Luo G."/>
        </authorList>
    </citation>
    <scope>NUCLEOTIDE SEQUENCE [LARGE SCALE GENOMIC DNA]</scope>
    <source>
        <strain evidence="2 3">AF24-12</strain>
    </source>
</reference>
<accession>A0A412HHH0</accession>
<dbReference type="AlphaFoldDB" id="A0A412HHH0"/>
<dbReference type="EMBL" id="QRVA01000006">
    <property type="protein sequence ID" value="RGS17965.1"/>
    <property type="molecule type" value="Genomic_DNA"/>
</dbReference>
<evidence type="ECO:0000256" key="1">
    <source>
        <dbReference type="SAM" id="Phobius"/>
    </source>
</evidence>
<name>A0A412HHH0_9BACT</name>
<dbReference type="Proteomes" id="UP000283872">
    <property type="component" value="Unassembled WGS sequence"/>
</dbReference>
<evidence type="ECO:0000313" key="2">
    <source>
        <dbReference type="EMBL" id="RGS17965.1"/>
    </source>
</evidence>
<keyword evidence="1" id="KW-0812">Transmembrane</keyword>
<comment type="caution">
    <text evidence="2">The sequence shown here is derived from an EMBL/GenBank/DDBJ whole genome shotgun (WGS) entry which is preliminary data.</text>
</comment>
<evidence type="ECO:0000313" key="3">
    <source>
        <dbReference type="Proteomes" id="UP000283872"/>
    </source>
</evidence>
<sequence>MKVMNTIQTDVIIVLSILWLVAIAIVVADRIKYRKYYSSKGKMVVLRINNPDVRDRLNSEGLSLCQCAYYNTHKYLYTIEGDRICGFTEECTHLIEDAIKNHQEVIDCDIDVSKFVNEVKKLQQEYGTKEEE</sequence>
<organism evidence="2 3">
    <name type="scientific">Segatella copri</name>
    <dbReference type="NCBI Taxonomy" id="165179"/>
    <lineage>
        <taxon>Bacteria</taxon>
        <taxon>Pseudomonadati</taxon>
        <taxon>Bacteroidota</taxon>
        <taxon>Bacteroidia</taxon>
        <taxon>Bacteroidales</taxon>
        <taxon>Prevotellaceae</taxon>
        <taxon>Segatella</taxon>
    </lineage>
</organism>